<dbReference type="AlphaFoldDB" id="A0A6G1C823"/>
<evidence type="ECO:0000313" key="2">
    <source>
        <dbReference type="EMBL" id="KAF0896137.1"/>
    </source>
</evidence>
<keyword evidence="3" id="KW-1185">Reference proteome</keyword>
<sequence>MAVLDHGCDDAAACLPSTHRSLMRPSLSPDGHQGLWRRLGQTGQGGARSRHLPAPPILDVDWAAPLIAIPISPESTTLTSPNLLSSQNRHWWCSFAWGYGGMVTRSKNIVEVAFPAHSYKNELSLQNQRTLAVYIRSCV</sequence>
<dbReference type="Proteomes" id="UP000479710">
    <property type="component" value="Unassembled WGS sequence"/>
</dbReference>
<accession>A0A6G1C823</accession>
<gene>
    <name evidence="2" type="ORF">E2562_019635</name>
</gene>
<reference evidence="2 3" key="1">
    <citation type="submission" date="2019-11" db="EMBL/GenBank/DDBJ databases">
        <title>Whole genome sequence of Oryza granulata.</title>
        <authorList>
            <person name="Li W."/>
        </authorList>
    </citation>
    <scope>NUCLEOTIDE SEQUENCE [LARGE SCALE GENOMIC DNA]</scope>
    <source>
        <strain evidence="3">cv. Menghai</strain>
        <tissue evidence="2">Leaf</tissue>
    </source>
</reference>
<protein>
    <submittedName>
        <fullName evidence="2">Uncharacterized protein</fullName>
    </submittedName>
</protein>
<proteinExistence type="predicted"/>
<comment type="caution">
    <text evidence="2">The sequence shown here is derived from an EMBL/GenBank/DDBJ whole genome shotgun (WGS) entry which is preliminary data.</text>
</comment>
<name>A0A6G1C823_9ORYZ</name>
<feature type="region of interest" description="Disordered" evidence="1">
    <location>
        <begin position="23"/>
        <end position="50"/>
    </location>
</feature>
<evidence type="ECO:0000313" key="3">
    <source>
        <dbReference type="Proteomes" id="UP000479710"/>
    </source>
</evidence>
<organism evidence="2 3">
    <name type="scientific">Oryza meyeriana var. granulata</name>
    <dbReference type="NCBI Taxonomy" id="110450"/>
    <lineage>
        <taxon>Eukaryota</taxon>
        <taxon>Viridiplantae</taxon>
        <taxon>Streptophyta</taxon>
        <taxon>Embryophyta</taxon>
        <taxon>Tracheophyta</taxon>
        <taxon>Spermatophyta</taxon>
        <taxon>Magnoliopsida</taxon>
        <taxon>Liliopsida</taxon>
        <taxon>Poales</taxon>
        <taxon>Poaceae</taxon>
        <taxon>BOP clade</taxon>
        <taxon>Oryzoideae</taxon>
        <taxon>Oryzeae</taxon>
        <taxon>Oryzinae</taxon>
        <taxon>Oryza</taxon>
        <taxon>Oryza meyeriana</taxon>
    </lineage>
</organism>
<evidence type="ECO:0000256" key="1">
    <source>
        <dbReference type="SAM" id="MobiDB-lite"/>
    </source>
</evidence>
<dbReference type="EMBL" id="SPHZ02000010">
    <property type="protein sequence ID" value="KAF0896137.1"/>
    <property type="molecule type" value="Genomic_DNA"/>
</dbReference>